<evidence type="ECO:0000256" key="1">
    <source>
        <dbReference type="SAM" id="MobiDB-lite"/>
    </source>
</evidence>
<accession>A0A078GGG4</accession>
<feature type="region of interest" description="Disordered" evidence="1">
    <location>
        <begin position="123"/>
        <end position="146"/>
    </location>
</feature>
<sequence>MDVVDAWGRKAAVYSAGEPVTPFFLHPSDSQLLFYSPSLSPPILHRVPHLTHARFLTVSGGIPPSSSSAIEASFRITHPNDEAAKVLSYNRLQFLMRLTTWISTWNQTRMGNMTIRSFQPRFRQTTVPDRHTEPCTGSTRTQPEKN</sequence>
<dbReference type="Gramene" id="CDY24466">
    <property type="protein sequence ID" value="CDY24466"/>
    <property type="gene ID" value="GSBRNA2T00026737001"/>
</dbReference>
<name>A0A078GGG4_BRANA</name>
<dbReference type="EMBL" id="LK032159">
    <property type="protein sequence ID" value="CDY24466.1"/>
    <property type="molecule type" value="Genomic_DNA"/>
</dbReference>
<dbReference type="Proteomes" id="UP000028999">
    <property type="component" value="Unassembled WGS sequence"/>
</dbReference>
<evidence type="ECO:0000313" key="2">
    <source>
        <dbReference type="EMBL" id="CDY24466.1"/>
    </source>
</evidence>
<feature type="compositionally biased region" description="Polar residues" evidence="1">
    <location>
        <begin position="135"/>
        <end position="146"/>
    </location>
</feature>
<evidence type="ECO:0000313" key="3">
    <source>
        <dbReference type="Proteomes" id="UP000028999"/>
    </source>
</evidence>
<dbReference type="STRING" id="3708.A0A078GGG4"/>
<proteinExistence type="predicted"/>
<reference evidence="2 3" key="1">
    <citation type="journal article" date="2014" name="Science">
        <title>Plant genetics. Early allopolyploid evolution in the post-Neolithic Brassica napus oilseed genome.</title>
        <authorList>
            <person name="Chalhoub B."/>
            <person name="Denoeud F."/>
            <person name="Liu S."/>
            <person name="Parkin I.A."/>
            <person name="Tang H."/>
            <person name="Wang X."/>
            <person name="Chiquet J."/>
            <person name="Belcram H."/>
            <person name="Tong C."/>
            <person name="Samans B."/>
            <person name="Correa M."/>
            <person name="Da Silva C."/>
            <person name="Just J."/>
            <person name="Falentin C."/>
            <person name="Koh C.S."/>
            <person name="Le Clainche I."/>
            <person name="Bernard M."/>
            <person name="Bento P."/>
            <person name="Noel B."/>
            <person name="Labadie K."/>
            <person name="Alberti A."/>
            <person name="Charles M."/>
            <person name="Arnaud D."/>
            <person name="Guo H."/>
            <person name="Daviaud C."/>
            <person name="Alamery S."/>
            <person name="Jabbari K."/>
            <person name="Zhao M."/>
            <person name="Edger P.P."/>
            <person name="Chelaifa H."/>
            <person name="Tack D."/>
            <person name="Lassalle G."/>
            <person name="Mestiri I."/>
            <person name="Schnel N."/>
            <person name="Le Paslier M.C."/>
            <person name="Fan G."/>
            <person name="Renault V."/>
            <person name="Bayer P.E."/>
            <person name="Golicz A.A."/>
            <person name="Manoli S."/>
            <person name="Lee T.H."/>
            <person name="Thi V.H."/>
            <person name="Chalabi S."/>
            <person name="Hu Q."/>
            <person name="Fan C."/>
            <person name="Tollenaere R."/>
            <person name="Lu Y."/>
            <person name="Battail C."/>
            <person name="Shen J."/>
            <person name="Sidebottom C.H."/>
            <person name="Wang X."/>
            <person name="Canaguier A."/>
            <person name="Chauveau A."/>
            <person name="Berard A."/>
            <person name="Deniot G."/>
            <person name="Guan M."/>
            <person name="Liu Z."/>
            <person name="Sun F."/>
            <person name="Lim Y.P."/>
            <person name="Lyons E."/>
            <person name="Town C.D."/>
            <person name="Bancroft I."/>
            <person name="Wang X."/>
            <person name="Meng J."/>
            <person name="Ma J."/>
            <person name="Pires J.C."/>
            <person name="King G.J."/>
            <person name="Brunel D."/>
            <person name="Delourme R."/>
            <person name="Renard M."/>
            <person name="Aury J.M."/>
            <person name="Adams K.L."/>
            <person name="Batley J."/>
            <person name="Snowdon R.J."/>
            <person name="Tost J."/>
            <person name="Edwards D."/>
            <person name="Zhou Y."/>
            <person name="Hua W."/>
            <person name="Sharpe A.G."/>
            <person name="Paterson A.H."/>
            <person name="Guan C."/>
            <person name="Wincker P."/>
        </authorList>
    </citation>
    <scope>NUCLEOTIDE SEQUENCE [LARGE SCALE GENOMIC DNA]</scope>
    <source>
        <strain evidence="3">cv. Darmor-bzh</strain>
    </source>
</reference>
<gene>
    <name evidence="2" type="primary">BnaC05g34880D</name>
    <name evidence="2" type="ORF">GSBRNA2T00026737001</name>
</gene>
<organism evidence="2 3">
    <name type="scientific">Brassica napus</name>
    <name type="common">Rape</name>
    <dbReference type="NCBI Taxonomy" id="3708"/>
    <lineage>
        <taxon>Eukaryota</taxon>
        <taxon>Viridiplantae</taxon>
        <taxon>Streptophyta</taxon>
        <taxon>Embryophyta</taxon>
        <taxon>Tracheophyta</taxon>
        <taxon>Spermatophyta</taxon>
        <taxon>Magnoliopsida</taxon>
        <taxon>eudicotyledons</taxon>
        <taxon>Gunneridae</taxon>
        <taxon>Pentapetalae</taxon>
        <taxon>rosids</taxon>
        <taxon>malvids</taxon>
        <taxon>Brassicales</taxon>
        <taxon>Brassicaceae</taxon>
        <taxon>Brassiceae</taxon>
        <taxon>Brassica</taxon>
    </lineage>
</organism>
<protein>
    <submittedName>
        <fullName evidence="2">BnaC05g34880D protein</fullName>
    </submittedName>
</protein>
<dbReference type="OMA" id="FRITHPN"/>
<dbReference type="PaxDb" id="3708-A0A078GGG4"/>
<keyword evidence="3" id="KW-1185">Reference proteome</keyword>
<dbReference type="AlphaFoldDB" id="A0A078GGG4"/>